<dbReference type="Proteomes" id="UP001149165">
    <property type="component" value="Unassembled WGS sequence"/>
</dbReference>
<name>A0A9W9GE15_9EURO</name>
<protein>
    <submittedName>
        <fullName evidence="1">Uncharacterized protein</fullName>
    </submittedName>
</protein>
<organism evidence="1 2">
    <name type="scientific">Penicillium angulare</name>
    <dbReference type="NCBI Taxonomy" id="116970"/>
    <lineage>
        <taxon>Eukaryota</taxon>
        <taxon>Fungi</taxon>
        <taxon>Dikarya</taxon>
        <taxon>Ascomycota</taxon>
        <taxon>Pezizomycotina</taxon>
        <taxon>Eurotiomycetes</taxon>
        <taxon>Eurotiomycetidae</taxon>
        <taxon>Eurotiales</taxon>
        <taxon>Aspergillaceae</taxon>
        <taxon>Penicillium</taxon>
    </lineage>
</organism>
<evidence type="ECO:0000313" key="2">
    <source>
        <dbReference type="Proteomes" id="UP001149165"/>
    </source>
</evidence>
<reference evidence="1" key="1">
    <citation type="submission" date="2022-11" db="EMBL/GenBank/DDBJ databases">
        <authorList>
            <person name="Petersen C."/>
        </authorList>
    </citation>
    <scope>NUCLEOTIDE SEQUENCE</scope>
    <source>
        <strain evidence="1">IBT 30069</strain>
    </source>
</reference>
<dbReference type="EMBL" id="JAPQKH010000001">
    <property type="protein sequence ID" value="KAJ5117042.1"/>
    <property type="molecule type" value="Genomic_DNA"/>
</dbReference>
<accession>A0A9W9GE15</accession>
<sequence length="141" mass="16392">MQSGRKYSYPEPLSESEKRHFSKYGKWPGRLVQVQKPKVLKATFCIFYVLTTLRKEHTSILVTLVRLGITKSRIKNPSKPTRLIPIAYLFHTLTVQFQLPLMSRRTKTGICVGTVQTLKEDPYFNIQAMKMKSRSNRKTDD</sequence>
<gene>
    <name evidence="1" type="ORF">N7456_001390</name>
</gene>
<comment type="caution">
    <text evidence="1">The sequence shown here is derived from an EMBL/GenBank/DDBJ whole genome shotgun (WGS) entry which is preliminary data.</text>
</comment>
<dbReference type="AlphaFoldDB" id="A0A9W9GE15"/>
<proteinExistence type="predicted"/>
<reference evidence="1" key="2">
    <citation type="journal article" date="2023" name="IMA Fungus">
        <title>Comparative genomic study of the Penicillium genus elucidates a diverse pangenome and 15 lateral gene transfer events.</title>
        <authorList>
            <person name="Petersen C."/>
            <person name="Sorensen T."/>
            <person name="Nielsen M.R."/>
            <person name="Sondergaard T.E."/>
            <person name="Sorensen J.L."/>
            <person name="Fitzpatrick D.A."/>
            <person name="Frisvad J.C."/>
            <person name="Nielsen K.L."/>
        </authorList>
    </citation>
    <scope>NUCLEOTIDE SEQUENCE</scope>
    <source>
        <strain evidence="1">IBT 30069</strain>
    </source>
</reference>
<evidence type="ECO:0000313" key="1">
    <source>
        <dbReference type="EMBL" id="KAJ5117042.1"/>
    </source>
</evidence>
<keyword evidence="2" id="KW-1185">Reference proteome</keyword>